<feature type="domain" description="Malectin-like" evidence="2">
    <location>
        <begin position="3"/>
        <end position="285"/>
    </location>
</feature>
<evidence type="ECO:0000256" key="1">
    <source>
        <dbReference type="ARBA" id="ARBA00004167"/>
    </source>
</evidence>
<gene>
    <name evidence="3" type="ORF">LUZ63_013640</name>
</gene>
<evidence type="ECO:0000313" key="4">
    <source>
        <dbReference type="Proteomes" id="UP001151287"/>
    </source>
</evidence>
<dbReference type="Gene3D" id="3.80.10.10">
    <property type="entry name" value="Ribonuclease Inhibitor"/>
    <property type="match status" value="1"/>
</dbReference>
<name>A0A9Q0C8Y9_9POAL</name>
<accession>A0A9Q0C8Y9</accession>
<evidence type="ECO:0000313" key="3">
    <source>
        <dbReference type="EMBL" id="KAJ1689485.1"/>
    </source>
</evidence>
<sequence length="369" mass="41139">MYKNFETLRYFSDGSIKNCYTLTPVSKGLKYLVRASFYYGNYDNSGALPTFDLYYGVNFWKTIVISEPDVMYLPEIIAIAPENYIQVCLVNTGHGTPFISALELRPLSSTLYEPATSLQSLALYGRRNVGSNATIVRYPTDAHDRLWLSYMQSSWTAISTNTSMLGFKFEVPSLVLQTAAVATTANDTMDLEWQADDEYQSNEWLVVIHYAEIQLLPNNSIREFDIYSNGMNEFPAPDGPISPIYNRTGYAYFTTKDLTNYNVSLKSTQRATLPPILNAFELYTILPVQFWATYDGDVTAINLIKASYKGISKGWNGDPCVPTNLGWSGVNCTTDSSKVPRITTLNLSSIGLNGAMITAFGSLTSLVKL</sequence>
<comment type="subcellular location">
    <subcellularLocation>
        <location evidence="1">Membrane</location>
        <topology evidence="1">Single-pass membrane protein</topology>
    </subcellularLocation>
</comment>
<dbReference type="InterPro" id="IPR032675">
    <property type="entry name" value="LRR_dom_sf"/>
</dbReference>
<proteinExistence type="predicted"/>
<dbReference type="GO" id="GO:0016020">
    <property type="term" value="C:membrane"/>
    <property type="evidence" value="ECO:0007669"/>
    <property type="project" value="UniProtKB-SubCell"/>
</dbReference>
<dbReference type="Proteomes" id="UP001151287">
    <property type="component" value="Unassembled WGS sequence"/>
</dbReference>
<dbReference type="OrthoDB" id="785492at2759"/>
<dbReference type="PANTHER" id="PTHR45631">
    <property type="entry name" value="OS07G0107800 PROTEIN-RELATED"/>
    <property type="match status" value="1"/>
</dbReference>
<reference evidence="3" key="1">
    <citation type="journal article" date="2022" name="Cell">
        <title>Repeat-based holocentromeres influence genome architecture and karyotype evolution.</title>
        <authorList>
            <person name="Hofstatter P.G."/>
            <person name="Thangavel G."/>
            <person name="Lux T."/>
            <person name="Neumann P."/>
            <person name="Vondrak T."/>
            <person name="Novak P."/>
            <person name="Zhang M."/>
            <person name="Costa L."/>
            <person name="Castellani M."/>
            <person name="Scott A."/>
            <person name="Toegelov H."/>
            <person name="Fuchs J."/>
            <person name="Mata-Sucre Y."/>
            <person name="Dias Y."/>
            <person name="Vanzela A.L.L."/>
            <person name="Huettel B."/>
            <person name="Almeida C.C.S."/>
            <person name="Simkova H."/>
            <person name="Souza G."/>
            <person name="Pedrosa-Harand A."/>
            <person name="Macas J."/>
            <person name="Mayer K.F.X."/>
            <person name="Houben A."/>
            <person name="Marques A."/>
        </authorList>
    </citation>
    <scope>NUCLEOTIDE SEQUENCE</scope>
    <source>
        <strain evidence="3">RhyBre1mFocal</strain>
    </source>
</reference>
<dbReference type="Pfam" id="PF12819">
    <property type="entry name" value="Malectin_like"/>
    <property type="match status" value="1"/>
</dbReference>
<dbReference type="AlphaFoldDB" id="A0A9Q0C8Y9"/>
<keyword evidence="4" id="KW-1185">Reference proteome</keyword>
<organism evidence="3 4">
    <name type="scientific">Rhynchospora breviuscula</name>
    <dbReference type="NCBI Taxonomy" id="2022672"/>
    <lineage>
        <taxon>Eukaryota</taxon>
        <taxon>Viridiplantae</taxon>
        <taxon>Streptophyta</taxon>
        <taxon>Embryophyta</taxon>
        <taxon>Tracheophyta</taxon>
        <taxon>Spermatophyta</taxon>
        <taxon>Magnoliopsida</taxon>
        <taxon>Liliopsida</taxon>
        <taxon>Poales</taxon>
        <taxon>Cyperaceae</taxon>
        <taxon>Cyperoideae</taxon>
        <taxon>Rhynchosporeae</taxon>
        <taxon>Rhynchospora</taxon>
    </lineage>
</organism>
<comment type="caution">
    <text evidence="3">The sequence shown here is derived from an EMBL/GenBank/DDBJ whole genome shotgun (WGS) entry which is preliminary data.</text>
</comment>
<dbReference type="EMBL" id="JAMQYH010000004">
    <property type="protein sequence ID" value="KAJ1689485.1"/>
    <property type="molecule type" value="Genomic_DNA"/>
</dbReference>
<protein>
    <recommendedName>
        <fullName evidence="2">Malectin-like domain-containing protein</fullName>
    </recommendedName>
</protein>
<evidence type="ECO:0000259" key="2">
    <source>
        <dbReference type="Pfam" id="PF12819"/>
    </source>
</evidence>
<dbReference type="PANTHER" id="PTHR45631:SF202">
    <property type="entry name" value="SENESCENCE-INDUCED RECEPTOR-LIKE SERINE_THREONINE-PROTEIN KINASE"/>
    <property type="match status" value="1"/>
</dbReference>
<dbReference type="InterPro" id="IPR024788">
    <property type="entry name" value="Malectin-like_Carb-bd_dom"/>
</dbReference>